<keyword evidence="2" id="KW-0812">Transmembrane</keyword>
<dbReference type="STRING" id="653930.SAMN05216589_2884"/>
<evidence type="ECO:0000313" key="6">
    <source>
        <dbReference type="EMBL" id="SFM25006.1"/>
    </source>
</evidence>
<feature type="transmembrane region" description="Helical" evidence="2">
    <location>
        <begin position="586"/>
        <end position="606"/>
    </location>
</feature>
<feature type="coiled-coil region" evidence="1">
    <location>
        <begin position="504"/>
        <end position="535"/>
    </location>
</feature>
<organism evidence="5 8">
    <name type="scientific">Halopseudomonas bauzanensis</name>
    <dbReference type="NCBI Taxonomy" id="653930"/>
    <lineage>
        <taxon>Bacteria</taxon>
        <taxon>Pseudomonadati</taxon>
        <taxon>Pseudomonadota</taxon>
        <taxon>Gammaproteobacteria</taxon>
        <taxon>Pseudomonadales</taxon>
        <taxon>Pseudomonadaceae</taxon>
        <taxon>Halopseudomonas</taxon>
    </lineage>
</organism>
<keyword evidence="1" id="KW-0175">Coiled coil</keyword>
<dbReference type="RefSeq" id="WP_074780938.1">
    <property type="nucleotide sequence ID" value="NZ_FOGN01000006.1"/>
</dbReference>
<keyword evidence="2" id="KW-0472">Membrane</keyword>
<evidence type="ECO:0000313" key="5">
    <source>
        <dbReference type="EMBL" id="SES25588.1"/>
    </source>
</evidence>
<sequence>MKRLMYSGTGLLVLLLAFIAFNMATGVLLPGARLDLTEQKLFTISDGTREILEELDEPITLYFFFSDRASKDMVVLRNYARRVEEMLREYERVAGGKLKLQIIDPQPFSEAEDRAAEFGLQAVPLTQSGDQLYFGLAGTNELAQREIIPFFALEQEGLLEYELSRLINSLAQPEKPQIGLISGLPMAGGMNPMSGQPGAPWVAFEQMQQMFSLQELEADIDTVPEEIEVLLLVHPKTLSEAALLAVDQFVLRGGKLLAFIDPLAEADQSMEAMMDGMADGKSSDLGPLLKAWGVGYNPEQVVLDARLGMSVSRGQGQLPARHIGWLEVEPQFMSRDDTVTAPLQLLTIATAGALQPLEGASTQFLPLLSSSANSALIPSSRFSRMQDPEVLLNGFQADDQVYHFAARLQGPASTAFPDGLEGRDVELTEADNINVLLIADTDLLTDRMWVQVQDFFGQRVPQPWADNGGLLINALDNLSGSEALISVRSRGDFSRPFTVVEDLQRKAERRYRASEQRLQQQLEQTEQRLRELQQGQDPSQLTELSAEQEQAIQGFLDEKLAIRKQLRDVRYELNADIERLGNQLKMINVALVPALLTLGVLLWWLVGRARRRAV</sequence>
<keyword evidence="2" id="KW-1133">Transmembrane helix</keyword>
<gene>
    <name evidence="6" type="ORF">SAMN04487855_2886</name>
    <name evidence="5" type="ORF">SAMN05216589_2884</name>
</gene>
<evidence type="ECO:0000256" key="2">
    <source>
        <dbReference type="SAM" id="Phobius"/>
    </source>
</evidence>
<evidence type="ECO:0000259" key="4">
    <source>
        <dbReference type="Pfam" id="PF23357"/>
    </source>
</evidence>
<dbReference type="Proteomes" id="UP000186599">
    <property type="component" value="Unassembled WGS sequence"/>
</dbReference>
<dbReference type="EMBL" id="FOUA01000006">
    <property type="protein sequence ID" value="SFM25006.1"/>
    <property type="molecule type" value="Genomic_DNA"/>
</dbReference>
<dbReference type="OrthoDB" id="9777219at2"/>
<dbReference type="InterPro" id="IPR019196">
    <property type="entry name" value="ABC_transp_unknown"/>
</dbReference>
<dbReference type="Pfam" id="PF09822">
    <property type="entry name" value="ABC_transp_aux"/>
    <property type="match status" value="1"/>
</dbReference>
<feature type="domain" description="ABC-type uncharacterised transport system" evidence="3">
    <location>
        <begin position="175"/>
        <end position="474"/>
    </location>
</feature>
<dbReference type="Pfam" id="PF23357">
    <property type="entry name" value="DUF7088"/>
    <property type="match status" value="1"/>
</dbReference>
<evidence type="ECO:0000256" key="1">
    <source>
        <dbReference type="SAM" id="Coils"/>
    </source>
</evidence>
<protein>
    <submittedName>
        <fullName evidence="5">ABC-type uncharacterized transport system involved in gliding motility, auxiliary component</fullName>
    </submittedName>
</protein>
<keyword evidence="7" id="KW-1185">Reference proteome</keyword>
<dbReference type="Proteomes" id="UP000186904">
    <property type="component" value="Unassembled WGS sequence"/>
</dbReference>
<dbReference type="EMBL" id="FOGN01000006">
    <property type="protein sequence ID" value="SES25588.1"/>
    <property type="molecule type" value="Genomic_DNA"/>
</dbReference>
<dbReference type="AlphaFoldDB" id="A0A1H9VVN0"/>
<evidence type="ECO:0000313" key="8">
    <source>
        <dbReference type="Proteomes" id="UP000186904"/>
    </source>
</evidence>
<proteinExistence type="predicted"/>
<evidence type="ECO:0000259" key="3">
    <source>
        <dbReference type="Pfam" id="PF09822"/>
    </source>
</evidence>
<accession>A0A1H9VVN0</accession>
<reference evidence="7 8" key="1">
    <citation type="submission" date="2016-10" db="EMBL/GenBank/DDBJ databases">
        <authorList>
            <person name="de Groot N.N."/>
        </authorList>
    </citation>
    <scope>NUCLEOTIDE SEQUENCE [LARGE SCALE GENOMIC DNA]</scope>
    <source>
        <strain evidence="6 7">CGMCC 1.9095</strain>
        <strain evidence="5 8">DSM 22558</strain>
    </source>
</reference>
<feature type="domain" description="DUF7088" evidence="4">
    <location>
        <begin position="38"/>
        <end position="138"/>
    </location>
</feature>
<dbReference type="InterPro" id="IPR055396">
    <property type="entry name" value="DUF7088"/>
</dbReference>
<evidence type="ECO:0000313" key="7">
    <source>
        <dbReference type="Proteomes" id="UP000186599"/>
    </source>
</evidence>
<name>A0A1H9VVN0_9GAMM</name>